<reference evidence="2 3" key="1">
    <citation type="journal article" date="2016" name="Nat. Commun.">
        <title>Thousands of microbial genomes shed light on interconnected biogeochemical processes in an aquifer system.</title>
        <authorList>
            <person name="Anantharaman K."/>
            <person name="Brown C.T."/>
            <person name="Hug L.A."/>
            <person name="Sharon I."/>
            <person name="Castelle C.J."/>
            <person name="Probst A.J."/>
            <person name="Thomas B.C."/>
            <person name="Singh A."/>
            <person name="Wilkins M.J."/>
            <person name="Karaoz U."/>
            <person name="Brodie E.L."/>
            <person name="Williams K.H."/>
            <person name="Hubbard S.S."/>
            <person name="Banfield J.F."/>
        </authorList>
    </citation>
    <scope>NUCLEOTIDE SEQUENCE [LARGE SCALE GENOMIC DNA]</scope>
</reference>
<feature type="transmembrane region" description="Helical" evidence="1">
    <location>
        <begin position="73"/>
        <end position="96"/>
    </location>
</feature>
<protein>
    <submittedName>
        <fullName evidence="2">Uncharacterized protein</fullName>
    </submittedName>
</protein>
<comment type="caution">
    <text evidence="2">The sequence shown here is derived from an EMBL/GenBank/DDBJ whole genome shotgun (WGS) entry which is preliminary data.</text>
</comment>
<gene>
    <name evidence="2" type="ORF">A2831_02480</name>
</gene>
<evidence type="ECO:0000313" key="2">
    <source>
        <dbReference type="EMBL" id="OGN05787.1"/>
    </source>
</evidence>
<sequence length="101" mass="11699">MSTKKIFRLVGSLLVLVPEVLFSPSLVIIYSYFSNGKILRESYLTSADSWFYYLVLWAQIVGAFILMKKIDRLFWKVIFGMLMAIFIFALLLTYSFSSFGL</sequence>
<evidence type="ECO:0000256" key="1">
    <source>
        <dbReference type="SAM" id="Phobius"/>
    </source>
</evidence>
<name>A0A1F8EY41_9BACT</name>
<keyword evidence="1" id="KW-1133">Transmembrane helix</keyword>
<proteinExistence type="predicted"/>
<dbReference type="STRING" id="1802668.A2831_02480"/>
<dbReference type="EMBL" id="MGJI01000003">
    <property type="protein sequence ID" value="OGN05787.1"/>
    <property type="molecule type" value="Genomic_DNA"/>
</dbReference>
<keyword evidence="1" id="KW-0812">Transmembrane</keyword>
<organism evidence="2 3">
    <name type="scientific">Candidatus Yanofskybacteria bacterium RIFCSPHIGHO2_01_FULL_44_17</name>
    <dbReference type="NCBI Taxonomy" id="1802668"/>
    <lineage>
        <taxon>Bacteria</taxon>
        <taxon>Candidatus Yanofskyibacteriota</taxon>
    </lineage>
</organism>
<accession>A0A1F8EY41</accession>
<feature type="transmembrane region" description="Helical" evidence="1">
    <location>
        <begin position="50"/>
        <end position="66"/>
    </location>
</feature>
<evidence type="ECO:0000313" key="3">
    <source>
        <dbReference type="Proteomes" id="UP000177507"/>
    </source>
</evidence>
<dbReference type="Proteomes" id="UP000177507">
    <property type="component" value="Unassembled WGS sequence"/>
</dbReference>
<feature type="transmembrane region" description="Helical" evidence="1">
    <location>
        <begin position="7"/>
        <end position="30"/>
    </location>
</feature>
<dbReference type="AlphaFoldDB" id="A0A1F8EY41"/>
<keyword evidence="1" id="KW-0472">Membrane</keyword>